<feature type="region of interest" description="Disordered" evidence="1">
    <location>
        <begin position="214"/>
        <end position="282"/>
    </location>
</feature>
<reference evidence="2" key="1">
    <citation type="submission" date="2018-10" db="EMBL/GenBank/DDBJ databases">
        <title>Hidden diversity of soil giant viruses.</title>
        <authorList>
            <person name="Schulz F."/>
            <person name="Alteio L."/>
            <person name="Goudeau D."/>
            <person name="Ryan E.M."/>
            <person name="Malmstrom R.R."/>
            <person name="Blanchard J."/>
            <person name="Woyke T."/>
        </authorList>
    </citation>
    <scope>NUCLEOTIDE SEQUENCE</scope>
    <source>
        <strain evidence="2">TEV1</strain>
    </source>
</reference>
<gene>
    <name evidence="2" type="ORF">Terrestrivirus3_24</name>
</gene>
<sequence>MASNNNMPDVQPSKNNLNNICRVVKESHIDQILTSNRNVIIMVLFCFGEQKIKAFLKRIAKDFSMCHFVLACIDDPRLNKKEFNFETDRRTYMNEIKNIAEIPYIFFFYDTKLIGRIKAAEPRIIIDTLSDFVNMLQNSNQNNPNNLNQPNTNPNGSSNQNNPNQNQNQNQNQNGDPIMKMAREYQVEKMTENKQLHELNEYEKLRKLKKKMNKNNNVSENSYHSESGSDDDQNADDESDDDNQRTITVVKKSNKSKSDKVDKVEKSDKTDKADKKKKHSKK</sequence>
<protein>
    <recommendedName>
        <fullName evidence="3">Thioredoxin-like protein</fullName>
    </recommendedName>
</protein>
<dbReference type="EMBL" id="MK071981">
    <property type="protein sequence ID" value="AYV75755.1"/>
    <property type="molecule type" value="Genomic_DNA"/>
</dbReference>
<proteinExistence type="predicted"/>
<evidence type="ECO:0000256" key="1">
    <source>
        <dbReference type="SAM" id="MobiDB-lite"/>
    </source>
</evidence>
<name>A0A3G4ZLN9_9VIRU</name>
<feature type="compositionally biased region" description="Acidic residues" evidence="1">
    <location>
        <begin position="228"/>
        <end position="241"/>
    </location>
</feature>
<feature type="compositionally biased region" description="Basic and acidic residues" evidence="1">
    <location>
        <begin position="256"/>
        <end position="274"/>
    </location>
</feature>
<organism evidence="2">
    <name type="scientific">Terrestrivirus sp</name>
    <dbReference type="NCBI Taxonomy" id="2487775"/>
    <lineage>
        <taxon>Viruses</taxon>
        <taxon>Varidnaviria</taxon>
        <taxon>Bamfordvirae</taxon>
        <taxon>Nucleocytoviricota</taxon>
        <taxon>Megaviricetes</taxon>
        <taxon>Imitervirales</taxon>
        <taxon>Mimiviridae</taxon>
        <taxon>Klosneuvirinae</taxon>
    </lineage>
</organism>
<feature type="region of interest" description="Disordered" evidence="1">
    <location>
        <begin position="137"/>
        <end position="175"/>
    </location>
</feature>
<accession>A0A3G4ZLN9</accession>
<evidence type="ECO:0008006" key="3">
    <source>
        <dbReference type="Google" id="ProtNLM"/>
    </source>
</evidence>
<evidence type="ECO:0000313" key="2">
    <source>
        <dbReference type="EMBL" id="AYV75755.1"/>
    </source>
</evidence>